<dbReference type="OrthoDB" id="237998at2157"/>
<gene>
    <name evidence="2" type="ORF">GQS65_06295</name>
</gene>
<protein>
    <submittedName>
        <fullName evidence="2">Uncharacterized protein</fullName>
    </submittedName>
</protein>
<organism evidence="2 3">
    <name type="scientific">Halomarina oriensis</name>
    <dbReference type="NCBI Taxonomy" id="671145"/>
    <lineage>
        <taxon>Archaea</taxon>
        <taxon>Methanobacteriati</taxon>
        <taxon>Methanobacteriota</taxon>
        <taxon>Stenosarchaea group</taxon>
        <taxon>Halobacteria</taxon>
        <taxon>Halobacteriales</taxon>
        <taxon>Natronomonadaceae</taxon>
        <taxon>Halomarina</taxon>
    </lineage>
</organism>
<evidence type="ECO:0000313" key="3">
    <source>
        <dbReference type="Proteomes" id="UP000451471"/>
    </source>
</evidence>
<dbReference type="InterPro" id="IPR055959">
    <property type="entry name" value="DUF7537"/>
</dbReference>
<proteinExistence type="predicted"/>
<dbReference type="EMBL" id="WSZK01000014">
    <property type="protein sequence ID" value="MWG34104.1"/>
    <property type="molecule type" value="Genomic_DNA"/>
</dbReference>
<reference evidence="2 3" key="1">
    <citation type="submission" date="2019-12" db="EMBL/GenBank/DDBJ databases">
        <title>Halocatena pleomorpha gen. nov. sp. nov., an extremely halophilic archaeon of family Halobacteriaceae isolated from saltpan soil.</title>
        <authorList>
            <person name="Pal Y."/>
            <person name="Verma A."/>
            <person name="Krishnamurthi S."/>
            <person name="Kumar P."/>
        </authorList>
    </citation>
    <scope>NUCLEOTIDE SEQUENCE [LARGE SCALE GENOMIC DNA]</scope>
    <source>
        <strain evidence="2 3">JCM 16495</strain>
    </source>
</reference>
<dbReference type="Proteomes" id="UP000451471">
    <property type="component" value="Unassembled WGS sequence"/>
</dbReference>
<keyword evidence="3" id="KW-1185">Reference proteome</keyword>
<feature type="region of interest" description="Disordered" evidence="1">
    <location>
        <begin position="246"/>
        <end position="266"/>
    </location>
</feature>
<dbReference type="AlphaFoldDB" id="A0A6B0GHA0"/>
<evidence type="ECO:0000256" key="1">
    <source>
        <dbReference type="SAM" id="MobiDB-lite"/>
    </source>
</evidence>
<dbReference type="Pfam" id="PF24381">
    <property type="entry name" value="DUF7537"/>
    <property type="match status" value="1"/>
</dbReference>
<dbReference type="RefSeq" id="WP_158203821.1">
    <property type="nucleotide sequence ID" value="NZ_WSZK01000014.1"/>
</dbReference>
<evidence type="ECO:0000313" key="2">
    <source>
        <dbReference type="EMBL" id="MWG34104.1"/>
    </source>
</evidence>
<name>A0A6B0GHA0_9EURY</name>
<accession>A0A6B0GHA0</accession>
<comment type="caution">
    <text evidence="2">The sequence shown here is derived from an EMBL/GenBank/DDBJ whole genome shotgun (WGS) entry which is preliminary data.</text>
</comment>
<dbReference type="PROSITE" id="PS51257">
    <property type="entry name" value="PROKAR_LIPOPROTEIN"/>
    <property type="match status" value="1"/>
</dbReference>
<sequence length="266" mass="29302">MSRITMLVCGLLVVLAGCAALPDDAPAADPYTGPNESLDTVALLTDHTERVEAADSSTFAATHEYTVVVGPVDRTRTTTVRFERDDRTDESWFEARYTDSGRDAATTQQAYRTADRTVGRYDTSRETVYVGGVEAERYLPARFETVHAVSEQPEFSPVAATDWTFDGVVTRDGESLTRYTASGTDRLDRSTANVTDGRDHLHAYEATLLVTGEGVIRELLYTYRYTPWDATDATMTETVRLRTTGLNGTSVDEPSWLGEANERATA</sequence>